<organism evidence="1 2">
    <name type="scientific">Nesidiocoris tenuis</name>
    <dbReference type="NCBI Taxonomy" id="355587"/>
    <lineage>
        <taxon>Eukaryota</taxon>
        <taxon>Metazoa</taxon>
        <taxon>Ecdysozoa</taxon>
        <taxon>Arthropoda</taxon>
        <taxon>Hexapoda</taxon>
        <taxon>Insecta</taxon>
        <taxon>Pterygota</taxon>
        <taxon>Neoptera</taxon>
        <taxon>Paraneoptera</taxon>
        <taxon>Hemiptera</taxon>
        <taxon>Heteroptera</taxon>
        <taxon>Panheteroptera</taxon>
        <taxon>Cimicomorpha</taxon>
        <taxon>Miridae</taxon>
        <taxon>Dicyphina</taxon>
        <taxon>Nesidiocoris</taxon>
    </lineage>
</organism>
<reference evidence="1 2" key="1">
    <citation type="submission" date="2020-02" db="EMBL/GenBank/DDBJ databases">
        <authorList>
            <person name="Ferguson B K."/>
        </authorList>
    </citation>
    <scope>NUCLEOTIDE SEQUENCE [LARGE SCALE GENOMIC DNA]</scope>
</reference>
<accession>A0A6H5FZP1</accession>
<protein>
    <submittedName>
        <fullName evidence="1">Uncharacterized protein</fullName>
    </submittedName>
</protein>
<proteinExistence type="predicted"/>
<evidence type="ECO:0000313" key="2">
    <source>
        <dbReference type="Proteomes" id="UP000479000"/>
    </source>
</evidence>
<dbReference type="EMBL" id="CADCXU010003288">
    <property type="protein sequence ID" value="CAA9995342.1"/>
    <property type="molecule type" value="Genomic_DNA"/>
</dbReference>
<dbReference type="AlphaFoldDB" id="A0A6H5FZP1"/>
<evidence type="ECO:0000313" key="1">
    <source>
        <dbReference type="EMBL" id="CAA9995342.1"/>
    </source>
</evidence>
<sequence>MVVYGKCMDTLKLKLKLKLRLKHELKLKLEFNLKRKLNHQVELKLELKLNMYNGRQNGRIIRPLGKLPIWQWSHTIQHERSYQMKLYTCVTKKTLEKYNFFQDVNNFFRRPIEKAPIDRLDWLTNWVVSDQVKSLDTARRPCGGRASDETADQLSAWSLACRSFAARSRALLAERRAVIRSDEGDIILAENLSEVGMIKEKYSRKKTLCGPEDRKVLVWRFIPKKKPSIEKADYVFVSSSGINYVVADVAERAGPSGASPAASSIADAPDSVERLRFKKSVFRPDQTTGIVTARYSCHFLSSFPPRKFSNETGARDQRIDTSYAVTLVTSDFFFSTNFLRKMNQNHTFSDWSDVLFDSIICTRFVPGITNPLRWSISISMRLQFLLRCFLLPTVRGCQLVAMVERPEFVLYSYCEETVFDQITSGTSVVSCTALS</sequence>
<gene>
    <name evidence="1" type="ORF">NTEN_LOCUS2133</name>
</gene>
<dbReference type="Proteomes" id="UP000479000">
    <property type="component" value="Unassembled WGS sequence"/>
</dbReference>
<keyword evidence="2" id="KW-1185">Reference proteome</keyword>
<name>A0A6H5FZP1_9HEMI</name>